<organism evidence="2">
    <name type="scientific">Malus x robusta</name>
    <dbReference type="NCBI Taxonomy" id="1184610"/>
    <lineage>
        <taxon>Eukaryota</taxon>
        <taxon>Viridiplantae</taxon>
        <taxon>Streptophyta</taxon>
        <taxon>Embryophyta</taxon>
        <taxon>Tracheophyta</taxon>
        <taxon>Spermatophyta</taxon>
        <taxon>Magnoliopsida</taxon>
        <taxon>eudicotyledons</taxon>
        <taxon>Gunneridae</taxon>
        <taxon>Pentapetalae</taxon>
        <taxon>rosids</taxon>
        <taxon>fabids</taxon>
        <taxon>Rosales</taxon>
        <taxon>Rosaceae</taxon>
        <taxon>Amygdaloideae</taxon>
        <taxon>Maleae</taxon>
        <taxon>Malus</taxon>
    </lineage>
</organism>
<sequence>MTAKVGAASAVEPRTVEMSGTTMTPASSAGTKWGPDLTQDASVKKGRALAYQVPLLSDITACLLVQILSRLGWIKLHNWLKSGMLEDENDEDLLSAPQDLHHKSKSSKHEIDAKETGAKIQVYGTKAGTGHKGSLAAVSNIGASVSGDNAHVPSQVQDSTTSNMVPTTVVNHGMVQPLPGLGTNFTGWAVSVPCRLLFALDKIHQQHNFCRIHIWLPSLHQFKLMFQLHSHSWETDHCLLRALLDGQAGPPAPQPGVASMPPPSNISTANMVSSLNHPIAAPSFISFRRPQAGLPSTSLQARIPSSVSGSVPNFATLKPPMMTAQSPGDFTFQPHRPQNPSFQAMPNLPGHLPPRPGNYIQIQQNYPAHATRAEIPRAPNQQFSNNLAFSSGKSASGPGGGQQLYDPFSPTSANQQQGGNPGKM</sequence>
<dbReference type="AlphaFoldDB" id="I7J3J3"/>
<feature type="compositionally biased region" description="Polar residues" evidence="1">
    <location>
        <begin position="18"/>
        <end position="30"/>
    </location>
</feature>
<feature type="region of interest" description="Disordered" evidence="1">
    <location>
        <begin position="382"/>
        <end position="424"/>
    </location>
</feature>
<proteinExistence type="predicted"/>
<protein>
    <submittedName>
        <fullName evidence="2">T3.2 protein</fullName>
    </submittedName>
</protein>
<feature type="region of interest" description="Disordered" evidence="1">
    <location>
        <begin position="334"/>
        <end position="359"/>
    </location>
</feature>
<reference evidence="2" key="1">
    <citation type="journal article" date="2012" name="Tree Genet. Genomes">
        <title>A Candidate Gene for Fire Blight Resistance in Malus . robusta 5 is Coding for a CC-NBS-LRR.</title>
        <authorList>
            <person name="Fahrentrapp J."/>
            <person name="Broggini G.A.L."/>
            <person name="Kellerhals M."/>
            <person name="Peil A."/>
            <person name="Richter K."/>
            <person name="Zini E."/>
            <person name="Gessler C."/>
        </authorList>
    </citation>
    <scope>NUCLEOTIDE SEQUENCE</scope>
</reference>
<evidence type="ECO:0000256" key="1">
    <source>
        <dbReference type="SAM" id="MobiDB-lite"/>
    </source>
</evidence>
<name>I7J3J3_9ROSA</name>
<accession>I7J3J3</accession>
<dbReference type="EMBL" id="HE805492">
    <property type="protein sequence ID" value="CCH50995.1"/>
    <property type="molecule type" value="Genomic_DNA"/>
</dbReference>
<gene>
    <name evidence="2" type="primary">T3.2</name>
</gene>
<evidence type="ECO:0000313" key="2">
    <source>
        <dbReference type="EMBL" id="CCH50995.1"/>
    </source>
</evidence>
<feature type="compositionally biased region" description="Polar residues" evidence="1">
    <location>
        <begin position="409"/>
        <end position="418"/>
    </location>
</feature>
<feature type="region of interest" description="Disordered" evidence="1">
    <location>
        <begin position="1"/>
        <end position="36"/>
    </location>
</feature>